<proteinExistence type="predicted"/>
<dbReference type="EMBL" id="VDEP01000236">
    <property type="protein sequence ID" value="KAA1122062.1"/>
    <property type="molecule type" value="Genomic_DNA"/>
</dbReference>
<evidence type="ECO:0000313" key="2">
    <source>
        <dbReference type="EMBL" id="KAA1122062.1"/>
    </source>
</evidence>
<comment type="caution">
    <text evidence="2">The sequence shown here is derived from an EMBL/GenBank/DDBJ whole genome shotgun (WGS) entry which is preliminary data.</text>
</comment>
<organism evidence="2 3">
    <name type="scientific">Puccinia graminis f. sp. tritici</name>
    <dbReference type="NCBI Taxonomy" id="56615"/>
    <lineage>
        <taxon>Eukaryota</taxon>
        <taxon>Fungi</taxon>
        <taxon>Dikarya</taxon>
        <taxon>Basidiomycota</taxon>
        <taxon>Pucciniomycotina</taxon>
        <taxon>Pucciniomycetes</taxon>
        <taxon>Pucciniales</taxon>
        <taxon>Pucciniaceae</taxon>
        <taxon>Puccinia</taxon>
    </lineage>
</organism>
<feature type="compositionally biased region" description="Basic and acidic residues" evidence="1">
    <location>
        <begin position="38"/>
        <end position="50"/>
    </location>
</feature>
<dbReference type="Proteomes" id="UP000325313">
    <property type="component" value="Unassembled WGS sequence"/>
</dbReference>
<evidence type="ECO:0000313" key="3">
    <source>
        <dbReference type="Proteomes" id="UP000325313"/>
    </source>
</evidence>
<accession>A0A5B0R9J5</accession>
<evidence type="ECO:0000256" key="1">
    <source>
        <dbReference type="SAM" id="MobiDB-lite"/>
    </source>
</evidence>
<name>A0A5B0R9J5_PUCGR</name>
<sequence>MKDERKLWIIDGIRVPIRTPQIRQDPETPQTGSGLGIDPERSGIRSDAENPQKSGIYGDYPHQTRSGA</sequence>
<dbReference type="AlphaFoldDB" id="A0A5B0R9J5"/>
<gene>
    <name evidence="2" type="ORF">PGTUg99_025391</name>
</gene>
<reference evidence="2 3" key="1">
    <citation type="submission" date="2019-05" db="EMBL/GenBank/DDBJ databases">
        <title>Emergence of the Ug99 lineage of the wheat stem rust pathogen through somatic hybridization.</title>
        <authorList>
            <person name="Li F."/>
            <person name="Upadhyaya N.M."/>
            <person name="Sperschneider J."/>
            <person name="Matny O."/>
            <person name="Nguyen-Phuc H."/>
            <person name="Mago R."/>
            <person name="Raley C."/>
            <person name="Miller M.E."/>
            <person name="Silverstein K.A.T."/>
            <person name="Henningsen E."/>
            <person name="Hirsch C.D."/>
            <person name="Visser B."/>
            <person name="Pretorius Z.A."/>
            <person name="Steffenson B.J."/>
            <person name="Schwessinger B."/>
            <person name="Dodds P.N."/>
            <person name="Figueroa M."/>
        </authorList>
    </citation>
    <scope>NUCLEOTIDE SEQUENCE [LARGE SCALE GENOMIC DNA]</scope>
    <source>
        <strain evidence="2 3">Ug99</strain>
    </source>
</reference>
<feature type="region of interest" description="Disordered" evidence="1">
    <location>
        <begin position="18"/>
        <end position="68"/>
    </location>
</feature>
<protein>
    <submittedName>
        <fullName evidence="2">Uncharacterized protein</fullName>
    </submittedName>
</protein>